<dbReference type="EC" id="3.2.1.28" evidence="3"/>
<feature type="domain" description="GH15-like" evidence="12">
    <location>
        <begin position="257"/>
        <end position="634"/>
    </location>
</feature>
<dbReference type="PATRIC" id="fig|452652.3.peg.5751"/>
<dbReference type="CAZy" id="GH15">
    <property type="family name" value="Glycoside Hydrolase Family 15"/>
</dbReference>
<dbReference type="eggNOG" id="COG3387">
    <property type="taxonomic scope" value="Bacteria"/>
</dbReference>
<dbReference type="SUPFAM" id="SSF48208">
    <property type="entry name" value="Six-hairpin glycosidases"/>
    <property type="match status" value="1"/>
</dbReference>
<dbReference type="Proteomes" id="UP000007076">
    <property type="component" value="Chromosome"/>
</dbReference>
<comment type="catalytic activity">
    <reaction evidence="1">
        <text>alpha,alpha-trehalose + H2O = alpha-D-glucose + beta-D-glucose</text>
        <dbReference type="Rhea" id="RHEA:32675"/>
        <dbReference type="ChEBI" id="CHEBI:15377"/>
        <dbReference type="ChEBI" id="CHEBI:15903"/>
        <dbReference type="ChEBI" id="CHEBI:16551"/>
        <dbReference type="ChEBI" id="CHEBI:17925"/>
        <dbReference type="EC" id="3.2.1.28"/>
    </reaction>
</comment>
<dbReference type="EMBL" id="AP010968">
    <property type="protein sequence ID" value="BAJ31515.1"/>
    <property type="molecule type" value="Genomic_DNA"/>
</dbReference>
<dbReference type="PANTHER" id="PTHR31616:SF0">
    <property type="entry name" value="GLUCAN 1,4-ALPHA-GLUCOSIDASE"/>
    <property type="match status" value="1"/>
</dbReference>
<evidence type="ECO:0000256" key="2">
    <source>
        <dbReference type="ARBA" id="ARBA00006188"/>
    </source>
</evidence>
<comment type="similarity">
    <text evidence="2">Belongs to the glycosyl hydrolase 15 family.</text>
</comment>
<keyword evidence="5 14" id="KW-0378">Hydrolase</keyword>
<dbReference type="KEGG" id="ksk:KSE_57420"/>
<evidence type="ECO:0000313" key="15">
    <source>
        <dbReference type="Proteomes" id="UP000007076"/>
    </source>
</evidence>
<comment type="pathway">
    <text evidence="11">Glycan degradation; trehalose degradation; D-glucose from alpha,alpha-trehalose: step 1/1.</text>
</comment>
<accession>E4N3N4</accession>
<proteinExistence type="inferred from homology"/>
<evidence type="ECO:0000256" key="4">
    <source>
        <dbReference type="ARBA" id="ARBA00019905"/>
    </source>
</evidence>
<comment type="cofactor">
    <cofactor evidence="10">
        <name>phosphate</name>
        <dbReference type="ChEBI" id="CHEBI:43474"/>
    </cofactor>
</comment>
<evidence type="ECO:0000256" key="9">
    <source>
        <dbReference type="ARBA" id="ARBA00031637"/>
    </source>
</evidence>
<dbReference type="FunFam" id="1.50.10.10:FF:000005">
    <property type="entry name" value="Glycosyl hydrolase, glucoamylase"/>
    <property type="match status" value="1"/>
</dbReference>
<dbReference type="Gene3D" id="1.50.10.10">
    <property type="match status" value="1"/>
</dbReference>
<dbReference type="InterPro" id="IPR045582">
    <property type="entry name" value="Trehalase-like_N"/>
</dbReference>
<protein>
    <recommendedName>
        <fullName evidence="4">Trehalase</fullName>
        <ecNumber evidence="3">3.2.1.28</ecNumber>
    </recommendedName>
    <alternativeName>
        <fullName evidence="8">Alpha,alpha-trehalase</fullName>
    </alternativeName>
    <alternativeName>
        <fullName evidence="9">Alpha,alpha-trehalose glucohydrolase</fullName>
    </alternativeName>
</protein>
<evidence type="ECO:0000256" key="7">
    <source>
        <dbReference type="ARBA" id="ARBA00023295"/>
    </source>
</evidence>
<reference evidence="14 15" key="1">
    <citation type="journal article" date="2010" name="DNA Res.">
        <title>Genome sequence of Kitasatospora setae NBRC 14216T: an evolutionary snapshot of the family Streptomycetaceae.</title>
        <authorList>
            <person name="Ichikawa N."/>
            <person name="Oguchi A."/>
            <person name="Ikeda H."/>
            <person name="Ishikawa J."/>
            <person name="Kitani S."/>
            <person name="Watanabe Y."/>
            <person name="Nakamura S."/>
            <person name="Katano Y."/>
            <person name="Kishi E."/>
            <person name="Sasagawa M."/>
            <person name="Ankai A."/>
            <person name="Fukui S."/>
            <person name="Hashimoto Y."/>
            <person name="Kamata S."/>
            <person name="Otoguro M."/>
            <person name="Tanikawa S."/>
            <person name="Nihira T."/>
            <person name="Horinouchi S."/>
            <person name="Ohnishi Y."/>
            <person name="Hayakawa M."/>
            <person name="Kuzuyama T."/>
            <person name="Arisawa A."/>
            <person name="Nomoto F."/>
            <person name="Miura H."/>
            <person name="Takahashi Y."/>
            <person name="Fujita N."/>
        </authorList>
    </citation>
    <scope>NUCLEOTIDE SEQUENCE [LARGE SCALE GENOMIC DNA]</scope>
    <source>
        <strain evidence="15">ATCC 33774 / DSM 43861 / JCM 3304 / KCC A-0304 / NBRC 14216 / KM-6054</strain>
    </source>
</reference>
<evidence type="ECO:0000256" key="11">
    <source>
        <dbReference type="ARBA" id="ARBA00060615"/>
    </source>
</evidence>
<dbReference type="Pfam" id="PF19291">
    <property type="entry name" value="TREH_N"/>
    <property type="match status" value="1"/>
</dbReference>
<evidence type="ECO:0000256" key="1">
    <source>
        <dbReference type="ARBA" id="ARBA00001576"/>
    </source>
</evidence>
<dbReference type="InterPro" id="IPR008928">
    <property type="entry name" value="6-hairpin_glycosidase_sf"/>
</dbReference>
<keyword evidence="7 14" id="KW-0326">Glycosidase</keyword>
<dbReference type="GO" id="GO:0004555">
    <property type="term" value="F:alpha,alpha-trehalase activity"/>
    <property type="evidence" value="ECO:0007669"/>
    <property type="project" value="UniProtKB-EC"/>
</dbReference>
<sequence length="648" mass="71848">MAGRIEDYALIGDMQTAALVSRDGAVDWLCLPRFDSPAVFAGLLGTDEHGFWRIGPALPVEPPPPAPADRPRAGLLDTGELRIPPVTAAAPALPCDRRRYRGDSLVLEQEWDTQGGTVRVIDFMPPRHLLGTPDVPQMVRIVEGLAGTVRMRSAVRMRFSYGRVVPWVHRVEHPEAGQRTVAVAGPDSVWLDGHAETYGRDLTTYADFTVTAGQRIAFGLTWKASHEPAPAPPDAEGALASTERFWREWVAQCTYQGPYREAVVRSLITLKALTYAPTGGIVAAPTTSLPEDLGGERNWDYRYTWLRDAAITLSSLLRTGYREEARAWREWLLRAVAGDPENLQIMYGIAGERELTESELDWLPGYEGSRPVRVGNGAAGQLQLDVYGEVVEALHLATMSGLSRHDHAHHLQLRLIEYLEGHWREPDEGIWEVRGPRRHFVHSKVMAWVAVDRTLKLLAQSEEPPTDLITRWTALRAEIHADVCARGYDPQRNTFTQYYGGKELDASLLLIPQVGFLPPDDKRVIGTIEAIQRELATEDGFVLRYPTHDEGRGSTAVNVDGLSGHEGAFLACSFWLADDLAMIGRVGEARELFERLLSLRNDVGLLAEEWDPRARRQVGNFPQAFSHVPLIDTALRLTAAGGLNLSSG</sequence>
<evidence type="ECO:0000259" key="13">
    <source>
        <dbReference type="Pfam" id="PF19291"/>
    </source>
</evidence>
<organism evidence="14 15">
    <name type="scientific">Kitasatospora setae (strain ATCC 33774 / DSM 43861 / JCM 3304 / KCC A-0304 / NBRC 14216 / KM-6054)</name>
    <name type="common">Streptomyces setae</name>
    <dbReference type="NCBI Taxonomy" id="452652"/>
    <lineage>
        <taxon>Bacteria</taxon>
        <taxon>Bacillati</taxon>
        <taxon>Actinomycetota</taxon>
        <taxon>Actinomycetes</taxon>
        <taxon>Kitasatosporales</taxon>
        <taxon>Streptomycetaceae</taxon>
        <taxon>Kitasatospora</taxon>
    </lineage>
</organism>
<evidence type="ECO:0000256" key="5">
    <source>
        <dbReference type="ARBA" id="ARBA00022801"/>
    </source>
</evidence>
<feature type="domain" description="Trehalase-like N-terminal" evidence="13">
    <location>
        <begin position="2"/>
        <end position="59"/>
    </location>
</feature>
<dbReference type="AlphaFoldDB" id="E4N3N4"/>
<dbReference type="GO" id="GO:0005993">
    <property type="term" value="P:trehalose catabolic process"/>
    <property type="evidence" value="ECO:0007669"/>
    <property type="project" value="UniProtKB-ARBA"/>
</dbReference>
<evidence type="ECO:0000259" key="12">
    <source>
        <dbReference type="Pfam" id="PF00723"/>
    </source>
</evidence>
<name>E4N3N4_KITSK</name>
<dbReference type="Pfam" id="PF00723">
    <property type="entry name" value="Glyco_hydro_15"/>
    <property type="match status" value="1"/>
</dbReference>
<dbReference type="RefSeq" id="WP_014138812.1">
    <property type="nucleotide sequence ID" value="NC_016109.1"/>
</dbReference>
<dbReference type="PANTHER" id="PTHR31616">
    <property type="entry name" value="TREHALASE"/>
    <property type="match status" value="1"/>
</dbReference>
<evidence type="ECO:0000256" key="6">
    <source>
        <dbReference type="ARBA" id="ARBA00023277"/>
    </source>
</evidence>
<dbReference type="InterPro" id="IPR012341">
    <property type="entry name" value="6hp_glycosidase-like_sf"/>
</dbReference>
<dbReference type="HOGENOM" id="CLU_010399_2_0_11"/>
<evidence type="ECO:0000256" key="8">
    <source>
        <dbReference type="ARBA" id="ARBA00030473"/>
    </source>
</evidence>
<evidence type="ECO:0000313" key="14">
    <source>
        <dbReference type="EMBL" id="BAJ31515.1"/>
    </source>
</evidence>
<keyword evidence="6" id="KW-0119">Carbohydrate metabolism</keyword>
<evidence type="ECO:0000256" key="3">
    <source>
        <dbReference type="ARBA" id="ARBA00012757"/>
    </source>
</evidence>
<keyword evidence="15" id="KW-1185">Reference proteome</keyword>
<gene>
    <name evidence="14" type="ordered locus">KSE_57420</name>
</gene>
<evidence type="ECO:0000256" key="10">
    <source>
        <dbReference type="ARBA" id="ARBA00053030"/>
    </source>
</evidence>
<dbReference type="STRING" id="452652.KSE_57420"/>
<dbReference type="InterPro" id="IPR011613">
    <property type="entry name" value="GH15-like"/>
</dbReference>